<dbReference type="UniPathway" id="UPA00034">
    <property type="reaction ID" value="UER00015"/>
</dbReference>
<evidence type="ECO:0000256" key="5">
    <source>
        <dbReference type="ARBA" id="ARBA00022840"/>
    </source>
</evidence>
<dbReference type="PROSITE" id="PS00324">
    <property type="entry name" value="ASPARTOKINASE"/>
    <property type="match status" value="1"/>
</dbReference>
<evidence type="ECO:0000256" key="4">
    <source>
        <dbReference type="ARBA" id="ARBA00022777"/>
    </source>
</evidence>
<dbReference type="SUPFAM" id="SSF55021">
    <property type="entry name" value="ACT-like"/>
    <property type="match status" value="2"/>
</dbReference>
<dbReference type="GO" id="GO:0005829">
    <property type="term" value="C:cytosol"/>
    <property type="evidence" value="ECO:0007669"/>
    <property type="project" value="TreeGrafter"/>
</dbReference>
<accession>F0Y430</accession>
<comment type="pathway">
    <text evidence="7">Amino-acid biosynthesis; L-lysine biosynthesis via DAP pathway; (S)-tetrahydrodipicolinate from L-aspartate: step 1/4.</text>
</comment>
<dbReference type="InterPro" id="IPR054352">
    <property type="entry name" value="ACT_Aspartokinase"/>
</dbReference>
<evidence type="ECO:0000256" key="1">
    <source>
        <dbReference type="ARBA" id="ARBA00010122"/>
    </source>
</evidence>
<dbReference type="InterPro" id="IPR045865">
    <property type="entry name" value="ACT-like_dom_sf"/>
</dbReference>
<dbReference type="GeneID" id="20222244"/>
<comment type="catalytic activity">
    <reaction evidence="6">
        <text>L-aspartate + ATP = 4-phospho-L-aspartate + ADP</text>
        <dbReference type="Rhea" id="RHEA:23776"/>
        <dbReference type="ChEBI" id="CHEBI:29991"/>
        <dbReference type="ChEBI" id="CHEBI:30616"/>
        <dbReference type="ChEBI" id="CHEBI:57535"/>
        <dbReference type="ChEBI" id="CHEBI:456216"/>
        <dbReference type="EC" id="2.7.2.4"/>
    </reaction>
</comment>
<dbReference type="Pfam" id="PF22468">
    <property type="entry name" value="ACT_9"/>
    <property type="match status" value="1"/>
</dbReference>
<evidence type="ECO:0000256" key="3">
    <source>
        <dbReference type="ARBA" id="ARBA00022741"/>
    </source>
</evidence>
<keyword evidence="7" id="KW-0028">Amino-acid biosynthesis</keyword>
<dbReference type="UniPathway" id="UPA00050">
    <property type="reaction ID" value="UER00461"/>
</dbReference>
<dbReference type="InterPro" id="IPR018042">
    <property type="entry name" value="Aspartate_kinase_CS"/>
</dbReference>
<dbReference type="Proteomes" id="UP000002729">
    <property type="component" value="Unassembled WGS sequence"/>
</dbReference>
<feature type="chain" id="PRO_5003261330" description="Aspartokinase" evidence="8">
    <location>
        <begin position="22"/>
        <end position="528"/>
    </location>
</feature>
<dbReference type="InterPro" id="IPR001341">
    <property type="entry name" value="Asp_kinase"/>
</dbReference>
<dbReference type="GO" id="GO:0004072">
    <property type="term" value="F:aspartate kinase activity"/>
    <property type="evidence" value="ECO:0007669"/>
    <property type="project" value="UniProtKB-EC"/>
</dbReference>
<reference evidence="11 12" key="1">
    <citation type="journal article" date="2011" name="Proc. Natl. Acad. Sci. U.S.A.">
        <title>Niche of harmful alga Aureococcus anophagefferens revealed through ecogenomics.</title>
        <authorList>
            <person name="Gobler C.J."/>
            <person name="Berry D.L."/>
            <person name="Dyhrman S.T."/>
            <person name="Wilhelm S.W."/>
            <person name="Salamov A."/>
            <person name="Lobanov A.V."/>
            <person name="Zhang Y."/>
            <person name="Collier J.L."/>
            <person name="Wurch L.L."/>
            <person name="Kustka A.B."/>
            <person name="Dill B.D."/>
            <person name="Shah M."/>
            <person name="VerBerkmoes N.C."/>
            <person name="Kuo A."/>
            <person name="Terry A."/>
            <person name="Pangilinan J."/>
            <person name="Lindquist E.A."/>
            <person name="Lucas S."/>
            <person name="Paulsen I.T."/>
            <person name="Hattenrath-Lehmann T.K."/>
            <person name="Talmage S.C."/>
            <person name="Walker E.A."/>
            <person name="Koch F."/>
            <person name="Burson A.M."/>
            <person name="Marcoval M.A."/>
            <person name="Tang Y.Z."/>
            <person name="Lecleir G.R."/>
            <person name="Coyne K.J."/>
            <person name="Berg G.M."/>
            <person name="Bertrand E.M."/>
            <person name="Saito M.A."/>
            <person name="Gladyshev V.N."/>
            <person name="Grigoriev I.V."/>
        </authorList>
    </citation>
    <scope>NUCLEOTIDE SEQUENCE [LARGE SCALE GENOMIC DNA]</scope>
    <source>
        <strain evidence="12">CCMP 1984</strain>
    </source>
</reference>
<feature type="domain" description="Aspartokinase ACT" evidence="10">
    <location>
        <begin position="462"/>
        <end position="510"/>
    </location>
</feature>
<dbReference type="GO" id="GO:0005524">
    <property type="term" value="F:ATP binding"/>
    <property type="evidence" value="ECO:0007669"/>
    <property type="project" value="UniProtKB-KW"/>
</dbReference>
<evidence type="ECO:0000313" key="12">
    <source>
        <dbReference type="Proteomes" id="UP000002729"/>
    </source>
</evidence>
<evidence type="ECO:0000256" key="8">
    <source>
        <dbReference type="SAM" id="SignalP"/>
    </source>
</evidence>
<keyword evidence="4 6" id="KW-0418">Kinase</keyword>
<dbReference type="InterPro" id="IPR036393">
    <property type="entry name" value="AceGlu_kinase-like_sf"/>
</dbReference>
<comment type="pathway">
    <text evidence="7">Amino-acid biosynthesis; L-threonine biosynthesis; L-threonine from L-aspartate: step 1/5.</text>
</comment>
<evidence type="ECO:0000259" key="9">
    <source>
        <dbReference type="Pfam" id="PF00696"/>
    </source>
</evidence>
<dbReference type="Gene3D" id="3.30.70.260">
    <property type="match status" value="2"/>
</dbReference>
<keyword evidence="3" id="KW-0547">Nucleotide-binding</keyword>
<gene>
    <name evidence="11" type="ORF">AURANDRAFT_52842</name>
</gene>
<dbReference type="Gene3D" id="3.40.1160.10">
    <property type="entry name" value="Acetylglutamate kinase-like"/>
    <property type="match status" value="1"/>
</dbReference>
<dbReference type="InterPro" id="IPR042199">
    <property type="entry name" value="AsparK_Bifunc_asparK/hSer_DH"/>
</dbReference>
<dbReference type="SUPFAM" id="SSF53633">
    <property type="entry name" value="Carbamate kinase-like"/>
    <property type="match status" value="1"/>
</dbReference>
<dbReference type="NCBIfam" id="TIGR00657">
    <property type="entry name" value="asp_kinases"/>
    <property type="match status" value="1"/>
</dbReference>
<feature type="domain" description="Aspartate/glutamate/uridylate kinase" evidence="9">
    <location>
        <begin position="47"/>
        <end position="336"/>
    </location>
</feature>
<dbReference type="InParanoid" id="F0Y430"/>
<dbReference type="EC" id="2.7.2.4" evidence="6"/>
<evidence type="ECO:0000259" key="10">
    <source>
        <dbReference type="Pfam" id="PF22468"/>
    </source>
</evidence>
<comment type="similarity">
    <text evidence="1 6">Belongs to the aspartokinase family.</text>
</comment>
<sequence length="528" mass="56997">MWRLKILLVGVASALRGPVTSIRTNRVLNAAGDWAEARAAAAAASKNRVVMKFGGSSVPNAERIEHVAKLIADRMDEGIVPTIVLSAMGKTTNEIEAAGRQALAEGRVRIDHLRALHLETLDALALPASCGYEVRALLRELESLLDGVSMVRELTPRTKDLLVSYGERMSSRILAAQLVEAHGIKAVPCESWKLGLRTTGAFGEATVDEGCYPDMAKCLRSMVRDRDEVPVVTGYIGKDAEGRVTTLGRGGSDLTATVLGACFRHEPERDFYAEVQVWKDVDGMMSADPRVIPEAVPVPYVTYEEAAELAYFGAQVLHPISMLPASKACVPVRVKNSYNPAHEGTLIGDEATIAAARRKAGAEAPLLTALTSKRSVTLVDVSSTRMLGQAGFLKRIFDVFEADGVSVDVVATSEVSVSLTLERKGGDLSRDGRAQLEEIAYVDVKRDRAIVSFIADVTRSTELLAKVFMVLFSNGIAVEMLSQGASKVNISLVLLDADADRALKLIHDCFFMDKCNIDKAAAEQVKAR</sequence>
<dbReference type="Pfam" id="PF00696">
    <property type="entry name" value="AA_kinase"/>
    <property type="match status" value="1"/>
</dbReference>
<dbReference type="UniPathway" id="UPA00051">
    <property type="reaction ID" value="UER00462"/>
</dbReference>
<dbReference type="InterPro" id="IPR001048">
    <property type="entry name" value="Asp/Glu/Uridylate_kinase"/>
</dbReference>
<dbReference type="Gene3D" id="1.20.120.1320">
    <property type="entry name" value="Aspartokinase, catalytic domain"/>
    <property type="match status" value="1"/>
</dbReference>
<dbReference type="GO" id="GO:0009089">
    <property type="term" value="P:lysine biosynthetic process via diaminopimelate"/>
    <property type="evidence" value="ECO:0007669"/>
    <property type="project" value="UniProtKB-UniPathway"/>
</dbReference>
<dbReference type="OMA" id="YEIWTDV"/>
<dbReference type="RefSeq" id="XP_009035261.1">
    <property type="nucleotide sequence ID" value="XM_009037013.1"/>
</dbReference>
<dbReference type="AlphaFoldDB" id="F0Y430"/>
<dbReference type="eggNOG" id="KOG0456">
    <property type="taxonomic scope" value="Eukaryota"/>
</dbReference>
<dbReference type="GO" id="GO:0009090">
    <property type="term" value="P:homoserine biosynthetic process"/>
    <property type="evidence" value="ECO:0007669"/>
    <property type="project" value="TreeGrafter"/>
</dbReference>
<dbReference type="KEGG" id="aaf:AURANDRAFT_52842"/>
<proteinExistence type="inferred from homology"/>
<evidence type="ECO:0000256" key="7">
    <source>
        <dbReference type="RuleBase" id="RU004249"/>
    </source>
</evidence>
<keyword evidence="8" id="KW-0732">Signal</keyword>
<keyword evidence="2 6" id="KW-0808">Transferase</keyword>
<organism evidence="12">
    <name type="scientific">Aureococcus anophagefferens</name>
    <name type="common">Harmful bloom alga</name>
    <dbReference type="NCBI Taxonomy" id="44056"/>
    <lineage>
        <taxon>Eukaryota</taxon>
        <taxon>Sar</taxon>
        <taxon>Stramenopiles</taxon>
        <taxon>Ochrophyta</taxon>
        <taxon>Pelagophyceae</taxon>
        <taxon>Pelagomonadales</taxon>
        <taxon>Pelagomonadaceae</taxon>
        <taxon>Aureococcus</taxon>
    </lineage>
</organism>
<dbReference type="PANTHER" id="PTHR21499:SF59">
    <property type="entry name" value="ASPARTOKINASE"/>
    <property type="match status" value="1"/>
</dbReference>
<keyword evidence="5" id="KW-0067">ATP-binding</keyword>
<dbReference type="OrthoDB" id="4323675at2759"/>
<dbReference type="GO" id="GO:0009088">
    <property type="term" value="P:threonine biosynthetic process"/>
    <property type="evidence" value="ECO:0007669"/>
    <property type="project" value="UniProtKB-UniPathway"/>
</dbReference>
<feature type="signal peptide" evidence="8">
    <location>
        <begin position="1"/>
        <end position="21"/>
    </location>
</feature>
<comment type="pathway">
    <text evidence="7">Amino-acid biosynthesis; L-methionine biosynthesis via de novo pathway; L-homoserine from L-aspartate: step 1/3.</text>
</comment>
<dbReference type="EMBL" id="GL833124">
    <property type="protein sequence ID" value="EGB10467.1"/>
    <property type="molecule type" value="Genomic_DNA"/>
</dbReference>
<keyword evidence="12" id="KW-1185">Reference proteome</keyword>
<evidence type="ECO:0000256" key="6">
    <source>
        <dbReference type="RuleBase" id="RU003448"/>
    </source>
</evidence>
<name>F0Y430_AURAN</name>
<dbReference type="PANTHER" id="PTHR21499">
    <property type="entry name" value="ASPARTATE KINASE"/>
    <property type="match status" value="1"/>
</dbReference>
<evidence type="ECO:0000256" key="2">
    <source>
        <dbReference type="ARBA" id="ARBA00022679"/>
    </source>
</evidence>
<protein>
    <recommendedName>
        <fullName evidence="6">Aspartokinase</fullName>
        <ecNumber evidence="6">2.7.2.4</ecNumber>
    </recommendedName>
</protein>
<evidence type="ECO:0000313" key="11">
    <source>
        <dbReference type="EMBL" id="EGB10467.1"/>
    </source>
</evidence>